<dbReference type="AlphaFoldDB" id="A0A6A6XV92"/>
<evidence type="ECO:0000313" key="2">
    <source>
        <dbReference type="Proteomes" id="UP000799757"/>
    </source>
</evidence>
<dbReference type="Proteomes" id="UP000799757">
    <property type="component" value="Unassembled WGS sequence"/>
</dbReference>
<evidence type="ECO:0000313" key="1">
    <source>
        <dbReference type="EMBL" id="KAF2800486.1"/>
    </source>
</evidence>
<gene>
    <name evidence="1" type="ORF">K505DRAFT_1758</name>
</gene>
<accession>A0A6A6XV92</accession>
<proteinExistence type="predicted"/>
<name>A0A6A6XV92_9PLEO</name>
<sequence length="224" mass="24900">MGPAVLPMLGARACMSEGAFVRPRSRGALGLGLRFGTRSRCHALCVVFGSRRLFAMPTLRASGYGLGGYLCMGLVSTFGDDLVGVLLGLGSFLERRLWVLVVRLMGGWLAGWLVACNPPPDSLDLCSFMSSTMAWLDIFVFETGLVWLWEEVLGGSGGGGGEDGGMERIRAVGRRLWGYFWPCSRIFVEMYFWRLRVWRGWRLVDNNGMEDRRVRSPSPSGQMW</sequence>
<keyword evidence="2" id="KW-1185">Reference proteome</keyword>
<organism evidence="1 2">
    <name type="scientific">Melanomma pulvis-pyrius CBS 109.77</name>
    <dbReference type="NCBI Taxonomy" id="1314802"/>
    <lineage>
        <taxon>Eukaryota</taxon>
        <taxon>Fungi</taxon>
        <taxon>Dikarya</taxon>
        <taxon>Ascomycota</taxon>
        <taxon>Pezizomycotina</taxon>
        <taxon>Dothideomycetes</taxon>
        <taxon>Pleosporomycetidae</taxon>
        <taxon>Pleosporales</taxon>
        <taxon>Melanommataceae</taxon>
        <taxon>Melanomma</taxon>
    </lineage>
</organism>
<protein>
    <submittedName>
        <fullName evidence="1">Uncharacterized protein</fullName>
    </submittedName>
</protein>
<dbReference type="EMBL" id="MU001747">
    <property type="protein sequence ID" value="KAF2800486.1"/>
    <property type="molecule type" value="Genomic_DNA"/>
</dbReference>
<reference evidence="1" key="1">
    <citation type="journal article" date="2020" name="Stud. Mycol.">
        <title>101 Dothideomycetes genomes: a test case for predicting lifestyles and emergence of pathogens.</title>
        <authorList>
            <person name="Haridas S."/>
            <person name="Albert R."/>
            <person name="Binder M."/>
            <person name="Bloem J."/>
            <person name="Labutti K."/>
            <person name="Salamov A."/>
            <person name="Andreopoulos B."/>
            <person name="Baker S."/>
            <person name="Barry K."/>
            <person name="Bills G."/>
            <person name="Bluhm B."/>
            <person name="Cannon C."/>
            <person name="Castanera R."/>
            <person name="Culley D."/>
            <person name="Daum C."/>
            <person name="Ezra D."/>
            <person name="Gonzalez J."/>
            <person name="Henrissat B."/>
            <person name="Kuo A."/>
            <person name="Liang C."/>
            <person name="Lipzen A."/>
            <person name="Lutzoni F."/>
            <person name="Magnuson J."/>
            <person name="Mondo S."/>
            <person name="Nolan M."/>
            <person name="Ohm R."/>
            <person name="Pangilinan J."/>
            <person name="Park H.-J."/>
            <person name="Ramirez L."/>
            <person name="Alfaro M."/>
            <person name="Sun H."/>
            <person name="Tritt A."/>
            <person name="Yoshinaga Y."/>
            <person name="Zwiers L.-H."/>
            <person name="Turgeon B."/>
            <person name="Goodwin S."/>
            <person name="Spatafora J."/>
            <person name="Crous P."/>
            <person name="Grigoriev I."/>
        </authorList>
    </citation>
    <scope>NUCLEOTIDE SEQUENCE</scope>
    <source>
        <strain evidence="1">CBS 109.77</strain>
    </source>
</reference>